<keyword evidence="3" id="KW-1185">Reference proteome</keyword>
<proteinExistence type="predicted"/>
<dbReference type="Proteomes" id="UP000186922">
    <property type="component" value="Unassembled WGS sequence"/>
</dbReference>
<organism evidence="2 3">
    <name type="scientific">Ramazzottius varieornatus</name>
    <name type="common">Water bear</name>
    <name type="synonym">Tardigrade</name>
    <dbReference type="NCBI Taxonomy" id="947166"/>
    <lineage>
        <taxon>Eukaryota</taxon>
        <taxon>Metazoa</taxon>
        <taxon>Ecdysozoa</taxon>
        <taxon>Tardigrada</taxon>
        <taxon>Eutardigrada</taxon>
        <taxon>Parachela</taxon>
        <taxon>Hypsibioidea</taxon>
        <taxon>Ramazzottiidae</taxon>
        <taxon>Ramazzottius</taxon>
    </lineage>
</organism>
<dbReference type="AlphaFoldDB" id="A0A1D1W3H8"/>
<gene>
    <name evidence="2" type="primary">RvY_16643-1</name>
    <name evidence="2" type="synonym">RvY_16643.1</name>
    <name evidence="2" type="ORF">RvY_16643</name>
</gene>
<feature type="coiled-coil region" evidence="1">
    <location>
        <begin position="26"/>
        <end position="53"/>
    </location>
</feature>
<sequence length="299" mass="34046">MVRNQAKIDQLLRDIETQRINREAHIRLTEEAVNLAEEAAKKAEEKAMDALCNRHIKEVKRSLPPEEIQEIENNDFIITELNGLRKVRDDFVQQTDHLQRKVVHQTAAAQILLESINVDNARIARKQLLVQRKELREKIDTVANISDRMSSNEVYANFQKLDEVQAFTGGLTVIGVNVAEVDRNSRASTLQHRTPRRFAHGELHDNVAVAEYEEPSVTVTVSENLWDTGLRPGFLIKENPSEASSRSGSPYNKGTELFMEPPMNMAEETGRERLLQIQSRELPNDANWENDVACASHFC</sequence>
<name>A0A1D1W3H8_RAMVA</name>
<evidence type="ECO:0000313" key="3">
    <source>
        <dbReference type="Proteomes" id="UP000186922"/>
    </source>
</evidence>
<evidence type="ECO:0000313" key="2">
    <source>
        <dbReference type="EMBL" id="GAV06698.1"/>
    </source>
</evidence>
<protein>
    <submittedName>
        <fullName evidence="2">Uncharacterized protein</fullName>
    </submittedName>
</protein>
<comment type="caution">
    <text evidence="2">The sequence shown here is derived from an EMBL/GenBank/DDBJ whole genome shotgun (WGS) entry which is preliminary data.</text>
</comment>
<reference evidence="2 3" key="1">
    <citation type="journal article" date="2016" name="Nat. Commun.">
        <title>Extremotolerant tardigrade genome and improved radiotolerance of human cultured cells by tardigrade-unique protein.</title>
        <authorList>
            <person name="Hashimoto T."/>
            <person name="Horikawa D.D."/>
            <person name="Saito Y."/>
            <person name="Kuwahara H."/>
            <person name="Kozuka-Hata H."/>
            <person name="Shin-I T."/>
            <person name="Minakuchi Y."/>
            <person name="Ohishi K."/>
            <person name="Motoyama A."/>
            <person name="Aizu T."/>
            <person name="Enomoto A."/>
            <person name="Kondo K."/>
            <person name="Tanaka S."/>
            <person name="Hara Y."/>
            <person name="Koshikawa S."/>
            <person name="Sagara H."/>
            <person name="Miura T."/>
            <person name="Yokobori S."/>
            <person name="Miyagawa K."/>
            <person name="Suzuki Y."/>
            <person name="Kubo T."/>
            <person name="Oyama M."/>
            <person name="Kohara Y."/>
            <person name="Fujiyama A."/>
            <person name="Arakawa K."/>
            <person name="Katayama T."/>
            <person name="Toyoda A."/>
            <person name="Kunieda T."/>
        </authorList>
    </citation>
    <scope>NUCLEOTIDE SEQUENCE [LARGE SCALE GENOMIC DNA]</scope>
    <source>
        <strain evidence="2 3">YOKOZUNA-1</strain>
    </source>
</reference>
<dbReference type="OrthoDB" id="10660124at2759"/>
<keyword evidence="1" id="KW-0175">Coiled coil</keyword>
<accession>A0A1D1W3H8</accession>
<evidence type="ECO:0000256" key="1">
    <source>
        <dbReference type="SAM" id="Coils"/>
    </source>
</evidence>
<dbReference type="EMBL" id="BDGG01000014">
    <property type="protein sequence ID" value="GAV06698.1"/>
    <property type="molecule type" value="Genomic_DNA"/>
</dbReference>